<dbReference type="Pfam" id="PF12682">
    <property type="entry name" value="Flavodoxin_4"/>
    <property type="match status" value="1"/>
</dbReference>
<name>A0ABV3X7R2_9FIRM</name>
<keyword evidence="3" id="KW-1185">Reference proteome</keyword>
<comment type="caution">
    <text evidence="2">The sequence shown here is derived from an EMBL/GenBank/DDBJ whole genome shotgun (WGS) entry which is preliminary data.</text>
</comment>
<dbReference type="PANTHER" id="PTHR39201">
    <property type="entry name" value="EXPORTED PROTEIN-RELATED"/>
    <property type="match status" value="1"/>
</dbReference>
<dbReference type="SUPFAM" id="SSF52218">
    <property type="entry name" value="Flavoproteins"/>
    <property type="match status" value="1"/>
</dbReference>
<reference evidence="2 3" key="1">
    <citation type="submission" date="2023-04" db="EMBL/GenBank/DDBJ databases">
        <title>Genome Sequence of Selenomonas sputigena ATCC 33150.</title>
        <authorList>
            <person name="Miller D.P."/>
            <person name="Anvari S."/>
            <person name="Polson S.W."/>
            <person name="Macdonald M."/>
            <person name="Mcdowell J.V."/>
        </authorList>
    </citation>
    <scope>NUCLEOTIDE SEQUENCE [LARGE SCALE GENOMIC DNA]</scope>
    <source>
        <strain evidence="2 3">ATCC 33150</strain>
    </source>
</reference>
<accession>A0ABV3X7R2</accession>
<dbReference type="EMBL" id="JARVLH010000009">
    <property type="protein sequence ID" value="MEX5286232.1"/>
    <property type="molecule type" value="Genomic_DNA"/>
</dbReference>
<dbReference type="Proteomes" id="UP001559623">
    <property type="component" value="Unassembled WGS sequence"/>
</dbReference>
<feature type="domain" description="Flavodoxin-like" evidence="1">
    <location>
        <begin position="37"/>
        <end position="201"/>
    </location>
</feature>
<evidence type="ECO:0000313" key="3">
    <source>
        <dbReference type="Proteomes" id="UP001559623"/>
    </source>
</evidence>
<protein>
    <submittedName>
        <fullName evidence="2">Flavodoxin</fullName>
    </submittedName>
</protein>
<gene>
    <name evidence="2" type="ORF">QCO44_11485</name>
</gene>
<dbReference type="InterPro" id="IPR029039">
    <property type="entry name" value="Flavoprotein-like_sf"/>
</dbReference>
<proteinExistence type="predicted"/>
<sequence>MNQRRILLIGALLLAILAIAAYSLQGNFAKNTGGPRVLVAYFSRAGENYGVGYVEKGNTAILAEMIAEETGGDLFEIKTKNPYPESLKPTLDLARKEQKEGARPALDGQVRNLADYDVIFLGYPIWYSDMPMAVYSFLEQNKLEGKTIVPFSTSMSGDLSGNEKNIPLHAKGTNVLNGFSFKGKLVHDSPDAVRPAVQEWLRNVGWDVVSKGEK</sequence>
<organism evidence="2 3">
    <name type="scientific">Selenomonas sputigena</name>
    <dbReference type="NCBI Taxonomy" id="69823"/>
    <lineage>
        <taxon>Bacteria</taxon>
        <taxon>Bacillati</taxon>
        <taxon>Bacillota</taxon>
        <taxon>Negativicutes</taxon>
        <taxon>Selenomonadales</taxon>
        <taxon>Selenomonadaceae</taxon>
        <taxon>Selenomonas</taxon>
    </lineage>
</organism>
<dbReference type="InterPro" id="IPR008254">
    <property type="entry name" value="Flavodoxin/NO_synth"/>
</dbReference>
<evidence type="ECO:0000313" key="2">
    <source>
        <dbReference type="EMBL" id="MEX5286232.1"/>
    </source>
</evidence>
<dbReference type="PANTHER" id="PTHR39201:SF1">
    <property type="entry name" value="FLAVODOXIN-LIKE DOMAIN-CONTAINING PROTEIN"/>
    <property type="match status" value="1"/>
</dbReference>
<dbReference type="Gene3D" id="3.40.50.360">
    <property type="match status" value="1"/>
</dbReference>
<evidence type="ECO:0000259" key="1">
    <source>
        <dbReference type="Pfam" id="PF12682"/>
    </source>
</evidence>
<dbReference type="RefSeq" id="WP_368847950.1">
    <property type="nucleotide sequence ID" value="NZ_CP194411.1"/>
</dbReference>